<evidence type="ECO:0000256" key="1">
    <source>
        <dbReference type="SAM" id="Phobius"/>
    </source>
</evidence>
<evidence type="ECO:0000313" key="4">
    <source>
        <dbReference type="Proteomes" id="UP000002875"/>
    </source>
</evidence>
<feature type="domain" description="ER-bound oxygenase mpaB/mpaB'/Rubber oxygenase catalytic" evidence="2">
    <location>
        <begin position="168"/>
        <end position="365"/>
    </location>
</feature>
<organism evidence="3 4">
    <name type="scientific">Emticicia oligotrophica (strain DSM 17448 / CIP 109782 / MTCC 6937 / GPTSA100-15)</name>
    <dbReference type="NCBI Taxonomy" id="929562"/>
    <lineage>
        <taxon>Bacteria</taxon>
        <taxon>Pseudomonadati</taxon>
        <taxon>Bacteroidota</taxon>
        <taxon>Cytophagia</taxon>
        <taxon>Cytophagales</taxon>
        <taxon>Leadbetterellaceae</taxon>
        <taxon>Emticicia</taxon>
    </lineage>
</organism>
<keyword evidence="1" id="KW-0472">Membrane</keyword>
<dbReference type="InterPro" id="IPR018713">
    <property type="entry name" value="MPAB/Lcp_cat_dom"/>
</dbReference>
<proteinExistence type="predicted"/>
<protein>
    <recommendedName>
        <fullName evidence="2">ER-bound oxygenase mpaB/mpaB'/Rubber oxygenase catalytic domain-containing protein</fullName>
    </recommendedName>
</protein>
<dbReference type="InterPro" id="IPR037473">
    <property type="entry name" value="Lcp-like"/>
</dbReference>
<keyword evidence="1" id="KW-1133">Transmembrane helix</keyword>
<dbReference type="RefSeq" id="WP_015030087.1">
    <property type="nucleotide sequence ID" value="NC_018748.1"/>
</dbReference>
<feature type="transmembrane region" description="Helical" evidence="1">
    <location>
        <begin position="6"/>
        <end position="24"/>
    </location>
</feature>
<evidence type="ECO:0000259" key="2">
    <source>
        <dbReference type="Pfam" id="PF09995"/>
    </source>
</evidence>
<gene>
    <name evidence="3" type="ordered locus">Emtol_3264</name>
</gene>
<dbReference type="PANTHER" id="PTHR37539">
    <property type="entry name" value="SECRETED PROTEIN-RELATED"/>
    <property type="match status" value="1"/>
</dbReference>
<reference evidence="3 4" key="1">
    <citation type="submission" date="2011-07" db="EMBL/GenBank/DDBJ databases">
        <title>The complete genome of chromosome of Emticicia oligotrophica DSM 17448.</title>
        <authorList>
            <consortium name="US DOE Joint Genome Institute (JGI-PGF)"/>
            <person name="Lucas S."/>
            <person name="Han J."/>
            <person name="Lapidus A."/>
            <person name="Bruce D."/>
            <person name="Goodwin L."/>
            <person name="Pitluck S."/>
            <person name="Peters L."/>
            <person name="Kyrpides N."/>
            <person name="Mavromatis K."/>
            <person name="Ivanova N."/>
            <person name="Ovchinnikova G."/>
            <person name="Teshima H."/>
            <person name="Detter J.C."/>
            <person name="Tapia R."/>
            <person name="Han C."/>
            <person name="Land M."/>
            <person name="Hauser L."/>
            <person name="Markowitz V."/>
            <person name="Cheng J.-F."/>
            <person name="Hugenholtz P."/>
            <person name="Woyke T."/>
            <person name="Wu D."/>
            <person name="Tindall B."/>
            <person name="Pomrenke H."/>
            <person name="Brambilla E."/>
            <person name="Klenk H.-P."/>
            <person name="Eisen J.A."/>
        </authorList>
    </citation>
    <scope>NUCLEOTIDE SEQUENCE [LARGE SCALE GENOMIC DNA]</scope>
    <source>
        <strain evidence="3 4">DSM 17448</strain>
    </source>
</reference>
<name>A0ABM5N4Y7_EMTOG</name>
<sequence length="430" mass="48836">MILPICLALLAIVAFFVFYYYNLYKQKYLRLIGKVTADSKAISELPPRDWKSHDLHSLRSKGDPLADATIAHIFSDIQDVKVVNNLFKLLTSDDMTLPDDVHPAIKKYFEESAILPEWTNRELMSFGHEYYLSQGILVGMLLFYKSLPECYTAGNGAAVLLRTTLLNDRSPNLDKLSDRLALTGTFIYKAMMPGSMEPKGEGIVSTQKIRLIHAASRYFILNRNKGTSEQWDTEKLGIPVNQEDMAGTLMAFSALVLEGLEILGVKMTTAERESYIHAWRVIGHIMGVENELLPINANDALNLGHAIIDDQMAPSEAGKALTESLLNFCEKKAPWFVSRDFHKSMLRFLMGDKLADMLGVNPVAKEHSQKFIGFIKWYVSVRQILSQYFFWTFFLRSVDKVLLKLSYEYLSKKSSKDIHFQLPKDPVTRA</sequence>
<dbReference type="Proteomes" id="UP000002875">
    <property type="component" value="Chromosome"/>
</dbReference>
<evidence type="ECO:0000313" key="3">
    <source>
        <dbReference type="EMBL" id="AFK04393.1"/>
    </source>
</evidence>
<dbReference type="Pfam" id="PF09995">
    <property type="entry name" value="MPAB_Lcp_cat"/>
    <property type="match status" value="1"/>
</dbReference>
<dbReference type="EMBL" id="CP002961">
    <property type="protein sequence ID" value="AFK04393.1"/>
    <property type="molecule type" value="Genomic_DNA"/>
</dbReference>
<dbReference type="PANTHER" id="PTHR37539:SF1">
    <property type="entry name" value="ER-BOUND OXYGENASE MPAB_MPAB'_RUBBER OXYGENASE CATALYTIC DOMAIN-CONTAINING PROTEIN"/>
    <property type="match status" value="1"/>
</dbReference>
<keyword evidence="4" id="KW-1185">Reference proteome</keyword>
<accession>A0ABM5N4Y7</accession>
<keyword evidence="1" id="KW-0812">Transmembrane</keyword>